<dbReference type="PROSITE" id="PS51898">
    <property type="entry name" value="TYR_RECOMBINASE"/>
    <property type="match status" value="1"/>
</dbReference>
<dbReference type="EMBL" id="JACQXR010000091">
    <property type="protein sequence ID" value="MBI4726969.1"/>
    <property type="molecule type" value="Genomic_DNA"/>
</dbReference>
<dbReference type="Gene3D" id="1.10.150.130">
    <property type="match status" value="1"/>
</dbReference>
<evidence type="ECO:0000256" key="3">
    <source>
        <dbReference type="ARBA" id="ARBA00023125"/>
    </source>
</evidence>
<dbReference type="InterPro" id="IPR010998">
    <property type="entry name" value="Integrase_recombinase_N"/>
</dbReference>
<feature type="domain" description="Tyr recombinase" evidence="6">
    <location>
        <begin position="215"/>
        <end position="275"/>
    </location>
</feature>
<evidence type="ECO:0000256" key="4">
    <source>
        <dbReference type="ARBA" id="ARBA00023172"/>
    </source>
</evidence>
<dbReference type="GO" id="GO:0015074">
    <property type="term" value="P:DNA integration"/>
    <property type="evidence" value="ECO:0007669"/>
    <property type="project" value="UniProtKB-KW"/>
</dbReference>
<proteinExistence type="inferred from homology"/>
<dbReference type="Gene3D" id="1.10.443.10">
    <property type="entry name" value="Intergrase catalytic core"/>
    <property type="match status" value="1"/>
</dbReference>
<reference evidence="8" key="1">
    <citation type="submission" date="2020-07" db="EMBL/GenBank/DDBJ databases">
        <title>Huge and variable diversity of episymbiotic CPR bacteria and DPANN archaea in groundwater ecosystems.</title>
        <authorList>
            <person name="He C.Y."/>
            <person name="Keren R."/>
            <person name="Whittaker M."/>
            <person name="Farag I.F."/>
            <person name="Doudna J."/>
            <person name="Cate J.H.D."/>
            <person name="Banfield J.F."/>
        </authorList>
    </citation>
    <scope>NUCLEOTIDE SEQUENCE</scope>
    <source>
        <strain evidence="8">NC_groundwater_1520_Pr4_B-0.1um_53_5</strain>
    </source>
</reference>
<name>A0A933ICS6_UNCT6</name>
<dbReference type="PROSITE" id="PS51900">
    <property type="entry name" value="CB"/>
    <property type="match status" value="1"/>
</dbReference>
<evidence type="ECO:0000259" key="7">
    <source>
        <dbReference type="PROSITE" id="PS51900"/>
    </source>
</evidence>
<dbReference type="InterPro" id="IPR044068">
    <property type="entry name" value="CB"/>
</dbReference>
<dbReference type="InterPro" id="IPR013762">
    <property type="entry name" value="Integrase-like_cat_sf"/>
</dbReference>
<keyword evidence="3 5" id="KW-0238">DNA-binding</keyword>
<dbReference type="PANTHER" id="PTHR30349:SF64">
    <property type="entry name" value="PROPHAGE INTEGRASE INTD-RELATED"/>
    <property type="match status" value="1"/>
</dbReference>
<organism evidence="8 9">
    <name type="scientific">candidate division TA06 bacterium</name>
    <dbReference type="NCBI Taxonomy" id="2250710"/>
    <lineage>
        <taxon>Bacteria</taxon>
        <taxon>Bacteria division TA06</taxon>
    </lineage>
</organism>
<feature type="domain" description="Core-binding (CB)" evidence="7">
    <location>
        <begin position="115"/>
        <end position="198"/>
    </location>
</feature>
<sequence>MKAIECETITHNAQKRVKLMFGYDPALIASVRTIIGCRWSASLKAWHIPWREDFLEYLRSHFDGMAEVKATGKASFGPNPTSHFGSNKSDLLSAGFSPPGKGNNGAWYNSRHADKKIPALPPEYLEQLRLRRYSRNTIKAYLTHFNLFLTFFGHRPPQGITHEEIRRYLLYLVNEKDVSGTYQNQAVNSIKFYYEQVLKQPRKVYELPRAMKGRKLPTVLSPDEVVRIISSIDNRKHKTMIALIYSAGLRLSELLNLTPADIDSKRNRVFSNECG</sequence>
<dbReference type="GO" id="GO:0003677">
    <property type="term" value="F:DNA binding"/>
    <property type="evidence" value="ECO:0007669"/>
    <property type="project" value="UniProtKB-UniRule"/>
</dbReference>
<dbReference type="InterPro" id="IPR002104">
    <property type="entry name" value="Integrase_catalytic"/>
</dbReference>
<dbReference type="InterPro" id="IPR050090">
    <property type="entry name" value="Tyrosine_recombinase_XerCD"/>
</dbReference>
<dbReference type="InterPro" id="IPR004107">
    <property type="entry name" value="Integrase_SAM-like_N"/>
</dbReference>
<evidence type="ECO:0000259" key="6">
    <source>
        <dbReference type="PROSITE" id="PS51898"/>
    </source>
</evidence>
<dbReference type="GO" id="GO:0006310">
    <property type="term" value="P:DNA recombination"/>
    <property type="evidence" value="ECO:0007669"/>
    <property type="project" value="UniProtKB-KW"/>
</dbReference>
<evidence type="ECO:0000256" key="2">
    <source>
        <dbReference type="ARBA" id="ARBA00022908"/>
    </source>
</evidence>
<dbReference type="Pfam" id="PF13495">
    <property type="entry name" value="Phage_int_SAM_4"/>
    <property type="match status" value="1"/>
</dbReference>
<dbReference type="AlphaFoldDB" id="A0A933ICS6"/>
<dbReference type="SUPFAM" id="SSF56349">
    <property type="entry name" value="DNA breaking-rejoining enzymes"/>
    <property type="match status" value="1"/>
</dbReference>
<dbReference type="Proteomes" id="UP000736328">
    <property type="component" value="Unassembled WGS sequence"/>
</dbReference>
<keyword evidence="4" id="KW-0233">DNA recombination</keyword>
<gene>
    <name evidence="8" type="ORF">HY768_07060</name>
</gene>
<protein>
    <submittedName>
        <fullName evidence="8">Phage integrase N-terminal SAM-like domain-containing protein</fullName>
    </submittedName>
</protein>
<comment type="similarity">
    <text evidence="1">Belongs to the 'phage' integrase family.</text>
</comment>
<accession>A0A933ICS6</accession>
<dbReference type="InterPro" id="IPR011010">
    <property type="entry name" value="DNA_brk_join_enz"/>
</dbReference>
<evidence type="ECO:0000313" key="8">
    <source>
        <dbReference type="EMBL" id="MBI4726969.1"/>
    </source>
</evidence>
<comment type="caution">
    <text evidence="8">The sequence shown here is derived from an EMBL/GenBank/DDBJ whole genome shotgun (WGS) entry which is preliminary data.</text>
</comment>
<evidence type="ECO:0000256" key="5">
    <source>
        <dbReference type="PROSITE-ProRule" id="PRU01248"/>
    </source>
</evidence>
<dbReference type="PANTHER" id="PTHR30349">
    <property type="entry name" value="PHAGE INTEGRASE-RELATED"/>
    <property type="match status" value="1"/>
</dbReference>
<evidence type="ECO:0000256" key="1">
    <source>
        <dbReference type="ARBA" id="ARBA00008857"/>
    </source>
</evidence>
<keyword evidence="2" id="KW-0229">DNA integration</keyword>
<evidence type="ECO:0000313" key="9">
    <source>
        <dbReference type="Proteomes" id="UP000736328"/>
    </source>
</evidence>